<dbReference type="Gene3D" id="3.40.50.1950">
    <property type="entry name" value="Flavin prenyltransferase-like"/>
    <property type="match status" value="1"/>
</dbReference>
<reference evidence="2" key="2">
    <citation type="journal article" date="2014" name="ISME J.">
        <title>Microbial stratification in low pH oxic and suboxic macroscopic growths along an acid mine drainage.</title>
        <authorList>
            <person name="Mendez-Garcia C."/>
            <person name="Mesa V."/>
            <person name="Sprenger R.R."/>
            <person name="Richter M."/>
            <person name="Diez M.S."/>
            <person name="Solano J."/>
            <person name="Bargiela R."/>
            <person name="Golyshina O.V."/>
            <person name="Manteca A."/>
            <person name="Ramos J.L."/>
            <person name="Gallego J.R."/>
            <person name="Llorente I."/>
            <person name="Martins Dos Santos V.A."/>
            <person name="Jensen O.N."/>
            <person name="Pelaez A.I."/>
            <person name="Sanchez J."/>
            <person name="Ferrer M."/>
        </authorList>
    </citation>
    <scope>NUCLEOTIDE SEQUENCE</scope>
</reference>
<reference evidence="2" key="1">
    <citation type="submission" date="2013-08" db="EMBL/GenBank/DDBJ databases">
        <authorList>
            <person name="Mendez C."/>
            <person name="Richter M."/>
            <person name="Ferrer M."/>
            <person name="Sanchez J."/>
        </authorList>
    </citation>
    <scope>NUCLEOTIDE SEQUENCE</scope>
</reference>
<dbReference type="SUPFAM" id="SSF52507">
    <property type="entry name" value="Homo-oligomeric flavin-containing Cys decarboxylases, HFCD"/>
    <property type="match status" value="1"/>
</dbReference>
<evidence type="ECO:0000313" key="2">
    <source>
        <dbReference type="EMBL" id="EQD81027.1"/>
    </source>
</evidence>
<dbReference type="Pfam" id="PF02441">
    <property type="entry name" value="Flavoprotein"/>
    <property type="match status" value="1"/>
</dbReference>
<gene>
    <name evidence="2" type="ORF">B1A_00261</name>
</gene>
<feature type="domain" description="Flavoprotein" evidence="1">
    <location>
        <begin position="1"/>
        <end position="77"/>
    </location>
</feature>
<accession>T1CEQ2</accession>
<comment type="caution">
    <text evidence="2">The sequence shown here is derived from an EMBL/GenBank/DDBJ whole genome shotgun (WGS) entry which is preliminary data.</text>
</comment>
<dbReference type="GO" id="GO:0016829">
    <property type="term" value="F:lyase activity"/>
    <property type="evidence" value="ECO:0007669"/>
    <property type="project" value="UniProtKB-KW"/>
</dbReference>
<organism evidence="2">
    <name type="scientific">mine drainage metagenome</name>
    <dbReference type="NCBI Taxonomy" id="410659"/>
    <lineage>
        <taxon>unclassified sequences</taxon>
        <taxon>metagenomes</taxon>
        <taxon>ecological metagenomes</taxon>
    </lineage>
</organism>
<proteinExistence type="predicted"/>
<feature type="non-terminal residue" evidence="2">
    <location>
        <position position="98"/>
    </location>
</feature>
<name>T1CEQ2_9ZZZZ</name>
<dbReference type="InterPro" id="IPR003382">
    <property type="entry name" value="Flavoprotein"/>
</dbReference>
<evidence type="ECO:0000259" key="1">
    <source>
        <dbReference type="Pfam" id="PF02441"/>
    </source>
</evidence>
<dbReference type="AlphaFoldDB" id="T1CEQ2"/>
<sequence>MNTLAKISGGISDSLITRAAAVCLKERRKLIIVPREMPLSEIALENMLRLTRSGAIIAPSMPSFYTLPKKCGRYDKFCSIKGTRSLWDRKQSYQEVET</sequence>
<protein>
    <submittedName>
        <fullName evidence="2">3-octaprenyl-4-hydroxybenzoate carboxy-lyase</fullName>
    </submittedName>
</protein>
<dbReference type="InterPro" id="IPR036551">
    <property type="entry name" value="Flavin_trans-like"/>
</dbReference>
<dbReference type="EMBL" id="AUZX01000197">
    <property type="protein sequence ID" value="EQD81027.1"/>
    <property type="molecule type" value="Genomic_DNA"/>
</dbReference>
<keyword evidence="2" id="KW-0456">Lyase</keyword>